<dbReference type="AlphaFoldDB" id="K0SIT9"/>
<evidence type="ECO:0000256" key="1">
    <source>
        <dbReference type="SAM" id="MobiDB-lite"/>
    </source>
</evidence>
<dbReference type="Proteomes" id="UP000266841">
    <property type="component" value="Unassembled WGS sequence"/>
</dbReference>
<feature type="compositionally biased region" description="Basic and acidic residues" evidence="1">
    <location>
        <begin position="56"/>
        <end position="70"/>
    </location>
</feature>
<protein>
    <submittedName>
        <fullName evidence="2">Uncharacterized protein</fullName>
    </submittedName>
</protein>
<comment type="caution">
    <text evidence="2">The sequence shown here is derived from an EMBL/GenBank/DDBJ whole genome shotgun (WGS) entry which is preliminary data.</text>
</comment>
<organism evidence="2 3">
    <name type="scientific">Thalassiosira oceanica</name>
    <name type="common">Marine diatom</name>
    <dbReference type="NCBI Taxonomy" id="159749"/>
    <lineage>
        <taxon>Eukaryota</taxon>
        <taxon>Sar</taxon>
        <taxon>Stramenopiles</taxon>
        <taxon>Ochrophyta</taxon>
        <taxon>Bacillariophyta</taxon>
        <taxon>Coscinodiscophyceae</taxon>
        <taxon>Thalassiosirophycidae</taxon>
        <taxon>Thalassiosirales</taxon>
        <taxon>Thalassiosiraceae</taxon>
        <taxon>Thalassiosira</taxon>
    </lineage>
</organism>
<accession>K0SIT9</accession>
<evidence type="ECO:0000313" key="3">
    <source>
        <dbReference type="Proteomes" id="UP000266841"/>
    </source>
</evidence>
<sequence>MNLHGSPSFFTCTAGRVGQRTLSLLAESLKSRGGAAPRDPQRSLARYACRACTSDQRAEPPSQREGESKGSKSSLSQTQPQQRTNHDEACSPIDIGAGRLNNCISAVLRSEGQPEEEEGLDLDLGEMFDMFDAADKGVDFDKAIKEVKKES</sequence>
<keyword evidence="3" id="KW-1185">Reference proteome</keyword>
<feature type="region of interest" description="Disordered" evidence="1">
    <location>
        <begin position="51"/>
        <end position="93"/>
    </location>
</feature>
<name>K0SIT9_THAOC</name>
<gene>
    <name evidence="2" type="ORF">THAOC_21455</name>
</gene>
<dbReference type="EMBL" id="AGNL01025241">
    <property type="protein sequence ID" value="EJK58422.1"/>
    <property type="molecule type" value="Genomic_DNA"/>
</dbReference>
<reference evidence="2 3" key="1">
    <citation type="journal article" date="2012" name="Genome Biol.">
        <title>Genome and low-iron response of an oceanic diatom adapted to chronic iron limitation.</title>
        <authorList>
            <person name="Lommer M."/>
            <person name="Specht M."/>
            <person name="Roy A.S."/>
            <person name="Kraemer L."/>
            <person name="Andreson R."/>
            <person name="Gutowska M.A."/>
            <person name="Wolf J."/>
            <person name="Bergner S.V."/>
            <person name="Schilhabel M.B."/>
            <person name="Klostermeier U.C."/>
            <person name="Beiko R.G."/>
            <person name="Rosenstiel P."/>
            <person name="Hippler M."/>
            <person name="Laroche J."/>
        </authorList>
    </citation>
    <scope>NUCLEOTIDE SEQUENCE [LARGE SCALE GENOMIC DNA]</scope>
    <source>
        <strain evidence="2 3">CCMP1005</strain>
    </source>
</reference>
<evidence type="ECO:0000313" key="2">
    <source>
        <dbReference type="EMBL" id="EJK58422.1"/>
    </source>
</evidence>
<proteinExistence type="predicted"/>